<keyword evidence="3" id="KW-1185">Reference proteome</keyword>
<gene>
    <name evidence="2" type="ORF">OLEAN_C07720</name>
</gene>
<dbReference type="Proteomes" id="UP000032749">
    <property type="component" value="Chromosome"/>
</dbReference>
<dbReference type="PATRIC" id="fig|698738.3.peg.800"/>
<dbReference type="EMBL" id="FO203512">
    <property type="protein sequence ID" value="CCK74948.1"/>
    <property type="molecule type" value="Genomic_DNA"/>
</dbReference>
<sequence>MKYLEDSFDAFFKSEAKVAVIKGNWGVGKTYFWDSYIDRRITDKDLSQIAYSYISLFGKTSLSDVKKSLFHSAKPISSDNDIESAFENQFTNTSGLLNRLPWIKDGIKKTHSKTPWLSWFTKNAQNIPVVGKFSNIISNLEYSMVNDYVICFDDLERKGNSLTVKEIMGLIDELAIRKNCKVVLIFNESSLDKDTDKKEFDSYREKVVDIELNHNPSCAENMEHVFSDDFNQISVISEAVNELGIKNIRVLKKIKWMIDDFSNKLETLPDSLQKEFSLHAVILCRGYFIRDNDLLFEDLKTQLNENSWMSFLSDKDKEKSPGEEKYSQIASNLQLSPSQFDDHIIHYLEHGFVNIEALSETISNLLEMADVEEVRLRLRGAWNIYSDSFQDNLDEFTSALNDILKEDISKLGLSDFSSAINILEEFGEDVSTFIRIYTEVHKESLKSINPRDSWDMDRIKNSSLQSKISEIHEETKNLNIDDVAEKIAVNRGWNTEDVGFLSSLSKDDFKCWMKGNPDRLTMKVRSGLLTFDKMGATNKSDQEKYEKISLNVLEALRDISSENTLNQKRVKNIYGVE</sequence>
<organism evidence="2 3">
    <name type="scientific">Oleispira antarctica RB-8</name>
    <dbReference type="NCBI Taxonomy" id="698738"/>
    <lineage>
        <taxon>Bacteria</taxon>
        <taxon>Pseudomonadati</taxon>
        <taxon>Pseudomonadota</taxon>
        <taxon>Gammaproteobacteria</taxon>
        <taxon>Oceanospirillales</taxon>
        <taxon>Oceanospirillaceae</taxon>
        <taxon>Oleispira</taxon>
    </lineage>
</organism>
<dbReference type="HOGENOM" id="CLU_032979_0_0_6"/>
<feature type="domain" description="KAP NTPase" evidence="1">
    <location>
        <begin position="18"/>
        <end position="242"/>
    </location>
</feature>
<evidence type="ECO:0000313" key="2">
    <source>
        <dbReference type="EMBL" id="CCK74948.1"/>
    </source>
</evidence>
<name>R4YP65_OLEAN</name>
<dbReference type="OrthoDB" id="88903at2"/>
<dbReference type="InterPro" id="IPR027417">
    <property type="entry name" value="P-loop_NTPase"/>
</dbReference>
<dbReference type="Gene3D" id="3.40.50.300">
    <property type="entry name" value="P-loop containing nucleotide triphosphate hydrolases"/>
    <property type="match status" value="1"/>
</dbReference>
<evidence type="ECO:0000259" key="1">
    <source>
        <dbReference type="Pfam" id="PF07693"/>
    </source>
</evidence>
<dbReference type="KEGG" id="oai:OLEAN_C07720"/>
<dbReference type="AlphaFoldDB" id="R4YP65"/>
<dbReference type="InterPro" id="IPR011646">
    <property type="entry name" value="KAP_P-loop"/>
</dbReference>
<reference evidence="2 3" key="1">
    <citation type="journal article" date="2013" name="Nat. Commun.">
        <title>Genome sequence and functional genomic analysis of the oil-degrading bacterium Oleispira antarctica.</title>
        <authorList>
            <person name="Kube M."/>
            <person name="Chernikova T.N."/>
            <person name="Al-Ramahi Y."/>
            <person name="Beloqui A."/>
            <person name="Lopez-Cortez N."/>
            <person name="Guazzaroni M.E."/>
            <person name="Heipieper H.J."/>
            <person name="Klages S."/>
            <person name="Kotsyurbenko O.R."/>
            <person name="Langer I."/>
            <person name="Nechitaylo T.Y."/>
            <person name="Lunsdorf H."/>
            <person name="Fernandez M."/>
            <person name="Juarez S."/>
            <person name="Ciordia S."/>
            <person name="Singer A."/>
            <person name="Kagan O."/>
            <person name="Egorova O."/>
            <person name="Petit P.A."/>
            <person name="Stogios P."/>
            <person name="Kim Y."/>
            <person name="Tchigvintsev A."/>
            <person name="Flick R."/>
            <person name="Denaro R."/>
            <person name="Genovese M."/>
            <person name="Albar J.P."/>
            <person name="Reva O.N."/>
            <person name="Martinez-Gomariz M."/>
            <person name="Tran H."/>
            <person name="Ferrer M."/>
            <person name="Savchenko A."/>
            <person name="Yakunin A.F."/>
            <person name="Yakimov M.M."/>
            <person name="Golyshina O.V."/>
            <person name="Reinhardt R."/>
            <person name="Golyshin P.N."/>
        </authorList>
    </citation>
    <scope>NUCLEOTIDE SEQUENCE [LARGE SCALE GENOMIC DNA]</scope>
</reference>
<accession>R4YP65</accession>
<dbReference type="Pfam" id="PF07693">
    <property type="entry name" value="KAP_NTPase"/>
    <property type="match status" value="1"/>
</dbReference>
<evidence type="ECO:0000313" key="3">
    <source>
        <dbReference type="Proteomes" id="UP000032749"/>
    </source>
</evidence>
<proteinExistence type="predicted"/>
<protein>
    <recommendedName>
        <fullName evidence="1">KAP NTPase domain-containing protein</fullName>
    </recommendedName>
</protein>